<organism evidence="1 2">
    <name type="scientific">Vaccinium darrowii</name>
    <dbReference type="NCBI Taxonomy" id="229202"/>
    <lineage>
        <taxon>Eukaryota</taxon>
        <taxon>Viridiplantae</taxon>
        <taxon>Streptophyta</taxon>
        <taxon>Embryophyta</taxon>
        <taxon>Tracheophyta</taxon>
        <taxon>Spermatophyta</taxon>
        <taxon>Magnoliopsida</taxon>
        <taxon>eudicotyledons</taxon>
        <taxon>Gunneridae</taxon>
        <taxon>Pentapetalae</taxon>
        <taxon>asterids</taxon>
        <taxon>Ericales</taxon>
        <taxon>Ericaceae</taxon>
        <taxon>Vaccinioideae</taxon>
        <taxon>Vaccinieae</taxon>
        <taxon>Vaccinium</taxon>
    </lineage>
</organism>
<evidence type="ECO:0000313" key="1">
    <source>
        <dbReference type="EMBL" id="KAH7844002.1"/>
    </source>
</evidence>
<evidence type="ECO:0000313" key="2">
    <source>
        <dbReference type="Proteomes" id="UP000828048"/>
    </source>
</evidence>
<dbReference type="EMBL" id="CM037151">
    <property type="protein sequence ID" value="KAH7844002.1"/>
    <property type="molecule type" value="Genomic_DNA"/>
</dbReference>
<sequence>MEEVESLAGKLNLSPVAPEDAPLEFSVRSNAPESPQKPKEISVPGLSNLVFEAKSSKDGAWAGNLHPLLLKHCVLKLSSSHHETLVPEMSVEVRVRFAGYGKEDDEWVNVERAVRECSIPLEPSECDRIKVGDLVLCFRDTEDEATYFDAHIVKIQRRLHDSWCCRCIFVVRYDHDEVKEEVQLDALLCRPK</sequence>
<proteinExistence type="predicted"/>
<protein>
    <submittedName>
        <fullName evidence="1">Uncharacterized protein</fullName>
    </submittedName>
</protein>
<name>A0ACB7XT76_9ERIC</name>
<comment type="caution">
    <text evidence="1">The sequence shown here is derived from an EMBL/GenBank/DDBJ whole genome shotgun (WGS) entry which is preliminary data.</text>
</comment>
<dbReference type="Proteomes" id="UP000828048">
    <property type="component" value="Chromosome 1"/>
</dbReference>
<reference evidence="1 2" key="1">
    <citation type="journal article" date="2021" name="Hortic Res">
        <title>High-quality reference genome and annotation aids understanding of berry development for evergreen blueberry (Vaccinium darrowii).</title>
        <authorList>
            <person name="Yu J."/>
            <person name="Hulse-Kemp A.M."/>
            <person name="Babiker E."/>
            <person name="Staton M."/>
        </authorList>
    </citation>
    <scope>NUCLEOTIDE SEQUENCE [LARGE SCALE GENOMIC DNA]</scope>
    <source>
        <strain evidence="2">cv. NJ 8807/NJ 8810</strain>
        <tissue evidence="1">Young leaf</tissue>
    </source>
</reference>
<keyword evidence="2" id="KW-1185">Reference proteome</keyword>
<accession>A0ACB7XT76</accession>
<gene>
    <name evidence="1" type="ORF">Vadar_023304</name>
</gene>